<keyword evidence="3" id="KW-1185">Reference proteome</keyword>
<sequence length="423" mass="49123">MYYFQTYTNIVKLQVLVCLLKLINCDPNSSEPILIVISFDGFRYDYVSPESTPNLYKLAVNGAGGHMISNFATKTFPNHQSIATGFYEENHGIINNEFFDPKYNDTFDIENSPDYWWTEWSGTPVWIVNQLYGRRSGSMQWPSSQVMYRNQTVRYHQSYNHTMQWDTRVDTIVEWITHESEPANCIFLYFDEPDTTSHICGPFSNQTKGQVRRADNIVGYLLQSLDTKNLLNKTNLIILSDHGFAEIKYNFQQKENQEINLNDIIDPNMYDMYGNSPDWHILPKPGLLDNVYEILLNASKTLPFTVYKKADIPERYHYRNNRRILPIFLIADEGWEVHRTASPVLLKGNHGWDNRLTSMRPLFMASGPAFKRRYYHNRVFLNTDLFPLMLQVLGLPSKSFPSNGSLDNVIDLLANSSKPFDLI</sequence>
<dbReference type="GO" id="GO:0016787">
    <property type="term" value="F:hydrolase activity"/>
    <property type="evidence" value="ECO:0007669"/>
    <property type="project" value="UniProtKB-ARBA"/>
</dbReference>
<organism evidence="2">
    <name type="scientific">Oppiella nova</name>
    <dbReference type="NCBI Taxonomy" id="334625"/>
    <lineage>
        <taxon>Eukaryota</taxon>
        <taxon>Metazoa</taxon>
        <taxon>Ecdysozoa</taxon>
        <taxon>Arthropoda</taxon>
        <taxon>Chelicerata</taxon>
        <taxon>Arachnida</taxon>
        <taxon>Acari</taxon>
        <taxon>Acariformes</taxon>
        <taxon>Sarcoptiformes</taxon>
        <taxon>Oribatida</taxon>
        <taxon>Brachypylina</taxon>
        <taxon>Oppioidea</taxon>
        <taxon>Oppiidae</taxon>
        <taxon>Oppiella</taxon>
    </lineage>
</organism>
<dbReference type="OrthoDB" id="415411at2759"/>
<name>A0A7R9MBW5_9ACAR</name>
<dbReference type="EMBL" id="CAJPVJ010012536">
    <property type="protein sequence ID" value="CAG2174370.1"/>
    <property type="molecule type" value="Genomic_DNA"/>
</dbReference>
<dbReference type="PANTHER" id="PTHR10151">
    <property type="entry name" value="ECTONUCLEOTIDE PYROPHOSPHATASE/PHOSPHODIESTERASE"/>
    <property type="match status" value="1"/>
</dbReference>
<dbReference type="SUPFAM" id="SSF53649">
    <property type="entry name" value="Alkaline phosphatase-like"/>
    <property type="match status" value="1"/>
</dbReference>
<dbReference type="Proteomes" id="UP000728032">
    <property type="component" value="Unassembled WGS sequence"/>
</dbReference>
<gene>
    <name evidence="2" type="ORF">ONB1V03_LOCUS13815</name>
</gene>
<dbReference type="InterPro" id="IPR017850">
    <property type="entry name" value="Alkaline_phosphatase_core_sf"/>
</dbReference>
<dbReference type="CDD" id="cd16018">
    <property type="entry name" value="Enpp"/>
    <property type="match status" value="1"/>
</dbReference>
<dbReference type="Gene3D" id="3.30.1360.180">
    <property type="match status" value="1"/>
</dbReference>
<feature type="chain" id="PRO_5036211489" evidence="1">
    <location>
        <begin position="26"/>
        <end position="423"/>
    </location>
</feature>
<protein>
    <submittedName>
        <fullName evidence="2">Uncharacterized protein</fullName>
    </submittedName>
</protein>
<proteinExistence type="predicted"/>
<dbReference type="Pfam" id="PF01663">
    <property type="entry name" value="Phosphodiest"/>
    <property type="match status" value="1"/>
</dbReference>
<dbReference type="AlphaFoldDB" id="A0A7R9MBW5"/>
<feature type="non-terminal residue" evidence="2">
    <location>
        <position position="423"/>
    </location>
</feature>
<reference evidence="2" key="1">
    <citation type="submission" date="2020-11" db="EMBL/GenBank/DDBJ databases">
        <authorList>
            <person name="Tran Van P."/>
        </authorList>
    </citation>
    <scope>NUCLEOTIDE SEQUENCE</scope>
</reference>
<evidence type="ECO:0000313" key="2">
    <source>
        <dbReference type="EMBL" id="CAD7657184.1"/>
    </source>
</evidence>
<dbReference type="PANTHER" id="PTHR10151:SF120">
    <property type="entry name" value="BIS(5'-ADENOSYL)-TRIPHOSPHATASE"/>
    <property type="match status" value="1"/>
</dbReference>
<feature type="signal peptide" evidence="1">
    <location>
        <begin position="1"/>
        <end position="25"/>
    </location>
</feature>
<evidence type="ECO:0000313" key="3">
    <source>
        <dbReference type="Proteomes" id="UP000728032"/>
    </source>
</evidence>
<keyword evidence="1" id="KW-0732">Signal</keyword>
<accession>A0A7R9MBW5</accession>
<evidence type="ECO:0000256" key="1">
    <source>
        <dbReference type="SAM" id="SignalP"/>
    </source>
</evidence>
<dbReference type="InterPro" id="IPR002591">
    <property type="entry name" value="Phosphodiest/P_Trfase"/>
</dbReference>
<dbReference type="EMBL" id="OC927361">
    <property type="protein sequence ID" value="CAD7657184.1"/>
    <property type="molecule type" value="Genomic_DNA"/>
</dbReference>
<dbReference type="Gene3D" id="3.40.720.10">
    <property type="entry name" value="Alkaline Phosphatase, subunit A"/>
    <property type="match status" value="1"/>
</dbReference>